<dbReference type="EMBL" id="KV454481">
    <property type="protein sequence ID" value="ODV60829.1"/>
    <property type="molecule type" value="Genomic_DNA"/>
</dbReference>
<dbReference type="AlphaFoldDB" id="A0A1D2VGV1"/>
<evidence type="ECO:0000313" key="8">
    <source>
        <dbReference type="EMBL" id="ODV60829.1"/>
    </source>
</evidence>
<evidence type="ECO:0000256" key="5">
    <source>
        <dbReference type="ARBA" id="ARBA00023136"/>
    </source>
</evidence>
<feature type="non-terminal residue" evidence="8">
    <location>
        <position position="404"/>
    </location>
</feature>
<evidence type="ECO:0000256" key="4">
    <source>
        <dbReference type="ARBA" id="ARBA00022989"/>
    </source>
</evidence>
<dbReference type="FunCoup" id="A0A1D2VGV1">
    <property type="interactions" value="473"/>
</dbReference>
<name>A0A1D2VGV1_9ASCO</name>
<dbReference type="GeneID" id="30963225"/>
<dbReference type="GO" id="GO:0005783">
    <property type="term" value="C:endoplasmic reticulum"/>
    <property type="evidence" value="ECO:0007669"/>
    <property type="project" value="TreeGrafter"/>
</dbReference>
<keyword evidence="3 7" id="KW-0812">Transmembrane</keyword>
<evidence type="ECO:0000313" key="9">
    <source>
        <dbReference type="Proteomes" id="UP000095038"/>
    </source>
</evidence>
<dbReference type="GO" id="GO:0005886">
    <property type="term" value="C:plasma membrane"/>
    <property type="evidence" value="ECO:0007669"/>
    <property type="project" value="TreeGrafter"/>
</dbReference>
<feature type="region of interest" description="Disordered" evidence="6">
    <location>
        <begin position="1"/>
        <end position="37"/>
    </location>
</feature>
<dbReference type="STRING" id="1344418.A0A1D2VGV1"/>
<evidence type="ECO:0000256" key="2">
    <source>
        <dbReference type="ARBA" id="ARBA00009457"/>
    </source>
</evidence>
<accession>A0A1D2VGV1</accession>
<dbReference type="InParanoid" id="A0A1D2VGV1"/>
<evidence type="ECO:0000256" key="3">
    <source>
        <dbReference type="ARBA" id="ARBA00022692"/>
    </source>
</evidence>
<dbReference type="PANTHER" id="PTHR10926:SF0">
    <property type="entry name" value="CDC50, ISOFORM A"/>
    <property type="match status" value="1"/>
</dbReference>
<dbReference type="Proteomes" id="UP000095038">
    <property type="component" value="Unassembled WGS sequence"/>
</dbReference>
<keyword evidence="4 7" id="KW-1133">Transmembrane helix</keyword>
<reference evidence="9" key="1">
    <citation type="submission" date="2016-05" db="EMBL/GenBank/DDBJ databases">
        <title>Comparative genomics of biotechnologically important yeasts.</title>
        <authorList>
            <consortium name="DOE Joint Genome Institute"/>
            <person name="Riley R."/>
            <person name="Haridas S."/>
            <person name="Wolfe K.H."/>
            <person name="Lopes M.R."/>
            <person name="Hittinger C.T."/>
            <person name="Goker M."/>
            <person name="Salamov A."/>
            <person name="Wisecaver J."/>
            <person name="Long T.M."/>
            <person name="Aerts A.L."/>
            <person name="Barry K."/>
            <person name="Choi C."/>
            <person name="Clum A."/>
            <person name="Coughlan A.Y."/>
            <person name="Deshpande S."/>
            <person name="Douglass A.P."/>
            <person name="Hanson S.J."/>
            <person name="Klenk H.-P."/>
            <person name="Labutti K."/>
            <person name="Lapidus A."/>
            <person name="Lindquist E."/>
            <person name="Lipzen A."/>
            <person name="Meier-Kolthoff J.P."/>
            <person name="Ohm R.A."/>
            <person name="Otillar R.P."/>
            <person name="Pangilinan J."/>
            <person name="Peng Y."/>
            <person name="Rokas A."/>
            <person name="Rosa C.A."/>
            <person name="Scheuner C."/>
            <person name="Sibirny A.A."/>
            <person name="Slot J.C."/>
            <person name="Stielow J.B."/>
            <person name="Sun H."/>
            <person name="Kurtzman C.P."/>
            <person name="Blackwell M."/>
            <person name="Grigoriev I.V."/>
            <person name="Jeffries T.W."/>
        </authorList>
    </citation>
    <scope>NUCLEOTIDE SEQUENCE [LARGE SCALE GENOMIC DNA]</scope>
    <source>
        <strain evidence="9">DSM 1968</strain>
    </source>
</reference>
<dbReference type="PIRSF" id="PIRSF015840">
    <property type="entry name" value="DUF284_TM_euk"/>
    <property type="match status" value="1"/>
</dbReference>
<gene>
    <name evidence="8" type="ORF">ASCRUDRAFT_19509</name>
</gene>
<evidence type="ECO:0000256" key="7">
    <source>
        <dbReference type="SAM" id="Phobius"/>
    </source>
</evidence>
<dbReference type="OrthoDB" id="340608at2759"/>
<dbReference type="PANTHER" id="PTHR10926">
    <property type="entry name" value="CELL CYCLE CONTROL PROTEIN 50"/>
    <property type="match status" value="1"/>
</dbReference>
<organism evidence="8 9">
    <name type="scientific">Ascoidea rubescens DSM 1968</name>
    <dbReference type="NCBI Taxonomy" id="1344418"/>
    <lineage>
        <taxon>Eukaryota</taxon>
        <taxon>Fungi</taxon>
        <taxon>Dikarya</taxon>
        <taxon>Ascomycota</taxon>
        <taxon>Saccharomycotina</taxon>
        <taxon>Saccharomycetes</taxon>
        <taxon>Ascoideaceae</taxon>
        <taxon>Ascoidea</taxon>
    </lineage>
</organism>
<protein>
    <submittedName>
        <fullName evidence="8">Lem3/Cdc50</fullName>
    </submittedName>
</protein>
<keyword evidence="5 7" id="KW-0472">Membrane</keyword>
<comment type="subcellular location">
    <subcellularLocation>
        <location evidence="1">Membrane</location>
        <topology evidence="1">Multi-pass membrane protein</topology>
    </subcellularLocation>
</comment>
<evidence type="ECO:0000256" key="1">
    <source>
        <dbReference type="ARBA" id="ARBA00004141"/>
    </source>
</evidence>
<sequence>MNFLRRRKNGDSDNDNDNDSINNAIVDKNQKSKKPPNTAFRQQRLRAWQPILTPKTVLPLLFLITLIFAPLGIVMMITANNVQTFQLNYSNCNKLASTNLDSPSVIDSKYYSSNFNDNSNSKTDSTNKPTWVAFNQTADQNNDEDYDRQICRIQFYLSNSINPPIYLFYKLTNFYQNHRKYVESYDLGQLKGKAVSKDDLDSRCDPLSTDEETDKIIYPCGLIANSFFNDSFSNPILLNPSNTNSNSPNITFNFSQAGISWSSDRSLYKKTTYDIENIVPPPNWSKKYPNGYTEDNLPDFSTDEIFQNWMRTAALPNFMKLVGKNTTDSLPDGNYQIDIEMNYPVEIYGGKKYIIITSNSVIGGRNLSLGIAYIVLAALSLLFALIFLLKQIIKPRKIGDHNLL</sequence>
<feature type="transmembrane region" description="Helical" evidence="7">
    <location>
        <begin position="367"/>
        <end position="389"/>
    </location>
</feature>
<dbReference type="Pfam" id="PF03381">
    <property type="entry name" value="CDC50"/>
    <property type="match status" value="1"/>
</dbReference>
<comment type="similarity">
    <text evidence="2">Belongs to the CDC50/LEM3 family.</text>
</comment>
<feature type="transmembrane region" description="Helical" evidence="7">
    <location>
        <begin position="56"/>
        <end position="77"/>
    </location>
</feature>
<keyword evidence="9" id="KW-1185">Reference proteome</keyword>
<evidence type="ECO:0000256" key="6">
    <source>
        <dbReference type="SAM" id="MobiDB-lite"/>
    </source>
</evidence>
<dbReference type="InterPro" id="IPR005045">
    <property type="entry name" value="CDC50/LEM3_fam"/>
</dbReference>
<proteinExistence type="inferred from homology"/>
<dbReference type="RefSeq" id="XP_020047136.1">
    <property type="nucleotide sequence ID" value="XM_020189589.1"/>
</dbReference>
<dbReference type="GO" id="GO:0005794">
    <property type="term" value="C:Golgi apparatus"/>
    <property type="evidence" value="ECO:0007669"/>
    <property type="project" value="TreeGrafter"/>
</dbReference>